<dbReference type="InterPro" id="IPR036264">
    <property type="entry name" value="Bact_exopeptidase_dim_dom"/>
</dbReference>
<dbReference type="KEGG" id="aarg:Aargi30884_06550"/>
<dbReference type="InterPro" id="IPR010964">
    <property type="entry name" value="M20A_pepV-rel"/>
</dbReference>
<proteinExistence type="inferred from homology"/>
<reference evidence="11" key="1">
    <citation type="submission" date="2019-05" db="EMBL/GenBank/DDBJ databases">
        <title>Complete genome sequencing of Absiella argi strain JCM 30884.</title>
        <authorList>
            <person name="Sakamoto M."/>
            <person name="Murakami T."/>
            <person name="Mori H."/>
        </authorList>
    </citation>
    <scope>NUCLEOTIDE SEQUENCE [LARGE SCALE GENOMIC DNA]</scope>
    <source>
        <strain evidence="11">JCM 30884</strain>
    </source>
</reference>
<dbReference type="GO" id="GO:0008237">
    <property type="term" value="F:metallopeptidase activity"/>
    <property type="evidence" value="ECO:0007669"/>
    <property type="project" value="UniProtKB-KW"/>
</dbReference>
<evidence type="ECO:0000313" key="10">
    <source>
        <dbReference type="EMBL" id="BBK21752.1"/>
    </source>
</evidence>
<evidence type="ECO:0000256" key="4">
    <source>
        <dbReference type="ARBA" id="ARBA00022723"/>
    </source>
</evidence>
<protein>
    <submittedName>
        <fullName evidence="10">Dipeptidase PepV</fullName>
    </submittedName>
</protein>
<dbReference type="EMBL" id="AP019695">
    <property type="protein sequence ID" value="BBK21752.1"/>
    <property type="molecule type" value="Genomic_DNA"/>
</dbReference>
<dbReference type="InterPro" id="IPR011650">
    <property type="entry name" value="Peptidase_M20_dimer"/>
</dbReference>
<comment type="similarity">
    <text evidence="2">Belongs to the peptidase M20A family.</text>
</comment>
<dbReference type="NCBIfam" id="TIGR01887">
    <property type="entry name" value="dipeptidaselike"/>
    <property type="match status" value="1"/>
</dbReference>
<sequence>MNWLNEIEKYKEDFISDLRGIIAIPSVKDTEKENAPFGEGCRKALDYMLELGRKEGFEVKDYNGYAGVISYGEGEESVGVLAHLDIVPIGEGWTKNPFGGEIVDGYMFGRGTVDDKGPAMAGFYALKMLKDNNIKLNKKIMLILGCDEESGMECMEYYVKHGEIPTMGFTPDADFPVIYGEKGGLNIRMKGTCNTVIKSMHAGDRPNIVIGKASLVVGEWNDSLMDMFDFYLKSNGLKGSVAYTGDEATLEIEGAFAHAAMPYNGVNAALHLLNFVGSAFQDKFAADTYYMLKDWQGKPLGIDIDGAYMGFLTMNTGIVDIENNEASIVIDIRYPNDADPDKIMEGFHKTAKELDYGLDIVLEHNMKPLFVDPNSELVQTLSGVYREYSKDTFTPNITIGGGTYAKKFPNFVAFGPEFPNRKSPEHMYVGGCHQKDEGVNVDDLLLSVGIYTASLEKLAK</sequence>
<evidence type="ECO:0000256" key="1">
    <source>
        <dbReference type="ARBA" id="ARBA00001947"/>
    </source>
</evidence>
<dbReference type="InterPro" id="IPR001261">
    <property type="entry name" value="ArgE/DapE_CS"/>
</dbReference>
<evidence type="ECO:0000256" key="7">
    <source>
        <dbReference type="ARBA" id="ARBA00022997"/>
    </source>
</evidence>
<dbReference type="GO" id="GO:0006508">
    <property type="term" value="P:proteolysis"/>
    <property type="evidence" value="ECO:0007669"/>
    <property type="project" value="UniProtKB-KW"/>
</dbReference>
<dbReference type="GO" id="GO:0016805">
    <property type="term" value="F:dipeptidase activity"/>
    <property type="evidence" value="ECO:0007669"/>
    <property type="project" value="UniProtKB-KW"/>
</dbReference>
<keyword evidence="7" id="KW-0224">Dipeptidase</keyword>
<dbReference type="GO" id="GO:0008777">
    <property type="term" value="F:acetylornithine deacetylase activity"/>
    <property type="evidence" value="ECO:0007669"/>
    <property type="project" value="TreeGrafter"/>
</dbReference>
<dbReference type="RefSeq" id="WP_118277115.1">
    <property type="nucleotide sequence ID" value="NZ_AP019695.1"/>
</dbReference>
<dbReference type="PANTHER" id="PTHR43808:SF31">
    <property type="entry name" value="N-ACETYL-L-CITRULLINE DEACETYLASE"/>
    <property type="match status" value="1"/>
</dbReference>
<dbReference type="InterPro" id="IPR050072">
    <property type="entry name" value="Peptidase_M20A"/>
</dbReference>
<dbReference type="Gene3D" id="3.40.630.10">
    <property type="entry name" value="Zn peptidases"/>
    <property type="match status" value="1"/>
</dbReference>
<evidence type="ECO:0000256" key="5">
    <source>
        <dbReference type="ARBA" id="ARBA00022801"/>
    </source>
</evidence>
<dbReference type="SUPFAM" id="SSF55031">
    <property type="entry name" value="Bacterial exopeptidase dimerisation domain"/>
    <property type="match status" value="1"/>
</dbReference>
<dbReference type="Gene3D" id="3.30.70.360">
    <property type="match status" value="2"/>
</dbReference>
<dbReference type="Proteomes" id="UP000464754">
    <property type="component" value="Chromosome"/>
</dbReference>
<keyword evidence="5" id="KW-0378">Hydrolase</keyword>
<dbReference type="Pfam" id="PF07687">
    <property type="entry name" value="M20_dimer"/>
    <property type="match status" value="1"/>
</dbReference>
<dbReference type="AlphaFoldDB" id="A0A6N4TI09"/>
<dbReference type="GO" id="GO:0008270">
    <property type="term" value="F:zinc ion binding"/>
    <property type="evidence" value="ECO:0007669"/>
    <property type="project" value="InterPro"/>
</dbReference>
<name>A0A6N4TI09_9FIRM</name>
<evidence type="ECO:0000256" key="6">
    <source>
        <dbReference type="ARBA" id="ARBA00022833"/>
    </source>
</evidence>
<feature type="domain" description="Peptidase M20 dimerisation" evidence="9">
    <location>
        <begin position="248"/>
        <end position="354"/>
    </location>
</feature>
<evidence type="ECO:0000256" key="8">
    <source>
        <dbReference type="ARBA" id="ARBA00023049"/>
    </source>
</evidence>
<evidence type="ECO:0000256" key="3">
    <source>
        <dbReference type="ARBA" id="ARBA00022670"/>
    </source>
</evidence>
<dbReference type="NCBIfam" id="NF005591">
    <property type="entry name" value="PRK07318.1"/>
    <property type="match status" value="1"/>
</dbReference>
<evidence type="ECO:0000313" key="11">
    <source>
        <dbReference type="Proteomes" id="UP000464754"/>
    </source>
</evidence>
<accession>A0A6N4TI09</accession>
<dbReference type="SUPFAM" id="SSF53187">
    <property type="entry name" value="Zn-dependent exopeptidases"/>
    <property type="match status" value="1"/>
</dbReference>
<evidence type="ECO:0000259" key="9">
    <source>
        <dbReference type="Pfam" id="PF07687"/>
    </source>
</evidence>
<comment type="cofactor">
    <cofactor evidence="1">
        <name>Zn(2+)</name>
        <dbReference type="ChEBI" id="CHEBI:29105"/>
    </cofactor>
</comment>
<dbReference type="GO" id="GO:0006526">
    <property type="term" value="P:L-arginine biosynthetic process"/>
    <property type="evidence" value="ECO:0007669"/>
    <property type="project" value="TreeGrafter"/>
</dbReference>
<keyword evidence="3" id="KW-0645">Protease</keyword>
<organism evidence="10 11">
    <name type="scientific">Amedibacterium intestinale</name>
    <dbReference type="NCBI Taxonomy" id="2583452"/>
    <lineage>
        <taxon>Bacteria</taxon>
        <taxon>Bacillati</taxon>
        <taxon>Bacillota</taxon>
        <taxon>Erysipelotrichia</taxon>
        <taxon>Erysipelotrichales</taxon>
        <taxon>Erysipelotrichaceae</taxon>
        <taxon>Amedibacterium</taxon>
    </lineage>
</organism>
<dbReference type="PANTHER" id="PTHR43808">
    <property type="entry name" value="ACETYLORNITHINE DEACETYLASE"/>
    <property type="match status" value="1"/>
</dbReference>
<keyword evidence="4" id="KW-0479">Metal-binding</keyword>
<dbReference type="InterPro" id="IPR002933">
    <property type="entry name" value="Peptidase_M20"/>
</dbReference>
<dbReference type="PROSITE" id="PS00759">
    <property type="entry name" value="ARGE_DAPE_CPG2_2"/>
    <property type="match status" value="1"/>
</dbReference>
<keyword evidence="11" id="KW-1185">Reference proteome</keyword>
<keyword evidence="6" id="KW-0862">Zinc</keyword>
<evidence type="ECO:0000256" key="2">
    <source>
        <dbReference type="ARBA" id="ARBA00006247"/>
    </source>
</evidence>
<dbReference type="Pfam" id="PF01546">
    <property type="entry name" value="Peptidase_M20"/>
    <property type="match status" value="1"/>
</dbReference>
<gene>
    <name evidence="10" type="ORF">Aargi30884_06550</name>
</gene>
<keyword evidence="8" id="KW-0482">Metalloprotease</keyword>